<reference evidence="3" key="2">
    <citation type="journal article" date="2020" name="Int. J. Syst. Evol. Microbiol.">
        <title>Genomic insights into a novel species Rhodoferax aquaticus sp. nov., isolated from freshwater.</title>
        <authorList>
            <person name="Li T."/>
            <person name="Zhuo Y."/>
            <person name="Jin C.Z."/>
            <person name="Wu X."/>
            <person name="Ko S.R."/>
            <person name="Jin F.J."/>
            <person name="Ahn C.Y."/>
            <person name="Oh H.M."/>
            <person name="Lee H.G."/>
            <person name="Jin L."/>
        </authorList>
    </citation>
    <scope>NUCLEOTIDE SEQUENCE [LARGE SCALE GENOMIC DNA]</scope>
    <source>
        <strain evidence="3">Gr-4</strain>
    </source>
</reference>
<evidence type="ECO:0000259" key="1">
    <source>
        <dbReference type="Pfam" id="PF03235"/>
    </source>
</evidence>
<dbReference type="Proteomes" id="UP000317365">
    <property type="component" value="Chromosome"/>
</dbReference>
<evidence type="ECO:0000313" key="3">
    <source>
        <dbReference type="Proteomes" id="UP000317365"/>
    </source>
</evidence>
<dbReference type="PANTHER" id="PTHR39639">
    <property type="entry name" value="CHROMOSOME 16, WHOLE GENOME SHOTGUN SEQUENCE"/>
    <property type="match status" value="1"/>
</dbReference>
<evidence type="ECO:0000313" key="2">
    <source>
        <dbReference type="EMBL" id="QDL55030.1"/>
    </source>
</evidence>
<dbReference type="Pfam" id="PF03235">
    <property type="entry name" value="GmrSD_N"/>
    <property type="match status" value="1"/>
</dbReference>
<gene>
    <name evidence="2" type="ORF">EXZ61_13120</name>
</gene>
<proteinExistence type="predicted"/>
<feature type="domain" description="GmrSD restriction endonucleases N-terminal" evidence="1">
    <location>
        <begin position="14"/>
        <end position="154"/>
    </location>
</feature>
<keyword evidence="3" id="KW-1185">Reference proteome</keyword>
<dbReference type="AlphaFoldDB" id="A0A515EQW4"/>
<reference evidence="3" key="1">
    <citation type="submission" date="2019-02" db="EMBL/GenBank/DDBJ databases">
        <title>Complete genome sequence of Rhodoferax sp. Gr-4.</title>
        <authorList>
            <person name="Jin L."/>
        </authorList>
    </citation>
    <scope>NUCLEOTIDE SEQUENCE [LARGE SCALE GENOMIC DNA]</scope>
    <source>
        <strain evidence="3">Gr-4</strain>
    </source>
</reference>
<organism evidence="2 3">
    <name type="scientific">Rhodoferax aquaticus</name>
    <dbReference type="NCBI Taxonomy" id="2527691"/>
    <lineage>
        <taxon>Bacteria</taxon>
        <taxon>Pseudomonadati</taxon>
        <taxon>Pseudomonadota</taxon>
        <taxon>Betaproteobacteria</taxon>
        <taxon>Burkholderiales</taxon>
        <taxon>Comamonadaceae</taxon>
        <taxon>Rhodoferax</taxon>
    </lineage>
</organism>
<dbReference type="PANTHER" id="PTHR39639:SF1">
    <property type="entry name" value="DUF262 DOMAIN-CONTAINING PROTEIN"/>
    <property type="match status" value="1"/>
</dbReference>
<accession>A0A515EQW4</accession>
<dbReference type="InterPro" id="IPR004919">
    <property type="entry name" value="GmrSD_N"/>
</dbReference>
<dbReference type="KEGG" id="rhg:EXZ61_13120"/>
<protein>
    <submittedName>
        <fullName evidence="2">DUF262 domain-containing protein</fullName>
    </submittedName>
</protein>
<dbReference type="EMBL" id="CP036282">
    <property type="protein sequence ID" value="QDL55030.1"/>
    <property type="molecule type" value="Genomic_DNA"/>
</dbReference>
<dbReference type="RefSeq" id="WP_142812190.1">
    <property type="nucleotide sequence ID" value="NZ_CP036282.1"/>
</dbReference>
<sequence>MKTSASNKKVRELIQMVRNARLIPRPEFQRRLVWTNSDKAKLIDTVLKGYPFPEIYLANGELNIETGDGTQLLVDGQQRVTTLVEYFEGNPRLSLKGNTPYSNLEEDEKRRFLDYDVAVRDLGDISSAQIIEVFKRINSTAYGLTDIEVNNALYNGALKTFADRYASNEFFDIHRVFRAEDLKRMGDLKYVLQLIASMMGGYFNRDDALEELLSTYNDEFPMEQEIAKRLDQTLAFIDECGFDSKSRVWKRNDLFTLIVEIDRAFGEGLPLQPSVVVESLNAFFKTVDQGSLESGDLVAATYYKAAVQASNDRINRERRGQIIRDVLRGVEPLNHLLGV</sequence>
<name>A0A515EQW4_9BURK</name>